<gene>
    <name evidence="2" type="ORF">FYJ85_02975</name>
</gene>
<dbReference type="EMBL" id="VUNS01000002">
    <property type="protein sequence ID" value="MST96007.1"/>
    <property type="molecule type" value="Genomic_DNA"/>
</dbReference>
<feature type="domain" description="DUF1559" evidence="1">
    <location>
        <begin position="31"/>
        <end position="74"/>
    </location>
</feature>
<dbReference type="RefSeq" id="WP_106055786.1">
    <property type="nucleotide sequence ID" value="NZ_CALXOB010000031.1"/>
</dbReference>
<dbReference type="Gene3D" id="3.30.700.10">
    <property type="entry name" value="Glycoprotein, Type 4 Pilin"/>
    <property type="match status" value="1"/>
</dbReference>
<dbReference type="Pfam" id="PF07596">
    <property type="entry name" value="SBP_bac_10"/>
    <property type="match status" value="1"/>
</dbReference>
<dbReference type="InterPro" id="IPR011453">
    <property type="entry name" value="DUF1559"/>
</dbReference>
<reference evidence="2 3" key="1">
    <citation type="submission" date="2019-08" db="EMBL/GenBank/DDBJ databases">
        <title>In-depth cultivation of the pig gut microbiome towards novel bacterial diversity and tailored functional studies.</title>
        <authorList>
            <person name="Wylensek D."/>
            <person name="Hitch T.C.A."/>
            <person name="Clavel T."/>
        </authorList>
    </citation>
    <scope>NUCLEOTIDE SEQUENCE [LARGE SCALE GENOMIC DNA]</scope>
    <source>
        <strain evidence="2 3">BBE-744-WT-12</strain>
    </source>
</reference>
<dbReference type="SUPFAM" id="SSF54523">
    <property type="entry name" value="Pili subunits"/>
    <property type="match status" value="1"/>
</dbReference>
<dbReference type="InterPro" id="IPR012902">
    <property type="entry name" value="N_methyl_site"/>
</dbReference>
<proteinExistence type="predicted"/>
<dbReference type="Proteomes" id="UP000435649">
    <property type="component" value="Unassembled WGS sequence"/>
</dbReference>
<evidence type="ECO:0000259" key="1">
    <source>
        <dbReference type="Pfam" id="PF07596"/>
    </source>
</evidence>
<dbReference type="InterPro" id="IPR045584">
    <property type="entry name" value="Pilin-like"/>
</dbReference>
<dbReference type="NCBIfam" id="TIGR02532">
    <property type="entry name" value="IV_pilin_GFxxxE"/>
    <property type="match status" value="1"/>
</dbReference>
<dbReference type="PANTHER" id="PTHR30093:SF2">
    <property type="entry name" value="TYPE II SECRETION SYSTEM PROTEIN H"/>
    <property type="match status" value="1"/>
</dbReference>
<accession>A0A844FXQ9</accession>
<protein>
    <submittedName>
        <fullName evidence="2">DUF1559 domain-containing protein</fullName>
    </submittedName>
</protein>
<keyword evidence="3" id="KW-1185">Reference proteome</keyword>
<sequence length="237" mass="25964">MMRRHFTLVELLVVIAIIAILASMLLPALNQAREKARSSGCVNNTRQLLAAMALYADDFGCTPAIYTADYGCWAGLERPFFPAYLTRKAAVCPSDPIPANKVNACWGAYAMYSAGKDQNYMDDNGILGNCVSFDNNDPSRSCFRPSHVKSPSKTVFFIDAAATAAHSANFTYGIYNFSPTAYLEESSNRIAAITRHGDRANPGFFDGHVQPMGVNELKSEPVNLFTVVHKNNVVQAY</sequence>
<dbReference type="PANTHER" id="PTHR30093">
    <property type="entry name" value="GENERAL SECRETION PATHWAY PROTEIN G"/>
    <property type="match status" value="1"/>
</dbReference>
<evidence type="ECO:0000313" key="2">
    <source>
        <dbReference type="EMBL" id="MST96007.1"/>
    </source>
</evidence>
<organism evidence="2 3">
    <name type="scientific">Victivallis lenta</name>
    <dbReference type="NCBI Taxonomy" id="2606640"/>
    <lineage>
        <taxon>Bacteria</taxon>
        <taxon>Pseudomonadati</taxon>
        <taxon>Lentisphaerota</taxon>
        <taxon>Lentisphaeria</taxon>
        <taxon>Victivallales</taxon>
        <taxon>Victivallaceae</taxon>
        <taxon>Victivallis</taxon>
    </lineage>
</organism>
<dbReference type="AlphaFoldDB" id="A0A844FXQ9"/>
<name>A0A844FXQ9_9BACT</name>
<comment type="caution">
    <text evidence="2">The sequence shown here is derived from an EMBL/GenBank/DDBJ whole genome shotgun (WGS) entry which is preliminary data.</text>
</comment>
<evidence type="ECO:0000313" key="3">
    <source>
        <dbReference type="Proteomes" id="UP000435649"/>
    </source>
</evidence>